<dbReference type="GO" id="GO:0005886">
    <property type="term" value="C:plasma membrane"/>
    <property type="evidence" value="ECO:0007669"/>
    <property type="project" value="UniProtKB-SubCell"/>
</dbReference>
<dbReference type="Pfam" id="PF01594">
    <property type="entry name" value="AI-2E_transport"/>
    <property type="match status" value="1"/>
</dbReference>
<feature type="transmembrane region" description="Helical" evidence="8">
    <location>
        <begin position="261"/>
        <end position="278"/>
    </location>
</feature>
<dbReference type="STRING" id="1236989.JCM15548_1715"/>
<organism evidence="9 10">
    <name type="scientific">Geofilum rubicundum JCM 15548</name>
    <dbReference type="NCBI Taxonomy" id="1236989"/>
    <lineage>
        <taxon>Bacteria</taxon>
        <taxon>Pseudomonadati</taxon>
        <taxon>Bacteroidota</taxon>
        <taxon>Bacteroidia</taxon>
        <taxon>Marinilabiliales</taxon>
        <taxon>Marinilabiliaceae</taxon>
        <taxon>Geofilum</taxon>
    </lineage>
</organism>
<dbReference type="OrthoDB" id="9793390at2"/>
<gene>
    <name evidence="9" type="ORF">JCM15548_1715</name>
</gene>
<evidence type="ECO:0000256" key="2">
    <source>
        <dbReference type="ARBA" id="ARBA00009773"/>
    </source>
</evidence>
<dbReference type="PANTHER" id="PTHR21716:SF53">
    <property type="entry name" value="PERMEASE PERM-RELATED"/>
    <property type="match status" value="1"/>
</dbReference>
<keyword evidence="3" id="KW-0813">Transport</keyword>
<feature type="transmembrane region" description="Helical" evidence="8">
    <location>
        <begin position="199"/>
        <end position="221"/>
    </location>
</feature>
<dbReference type="InterPro" id="IPR002549">
    <property type="entry name" value="AI-2E-like"/>
</dbReference>
<evidence type="ECO:0000313" key="9">
    <source>
        <dbReference type="EMBL" id="GAO28599.1"/>
    </source>
</evidence>
<protein>
    <submittedName>
        <fullName evidence="9">Permease</fullName>
    </submittedName>
</protein>
<keyword evidence="4" id="KW-1003">Cell membrane</keyword>
<keyword evidence="7 8" id="KW-0472">Membrane</keyword>
<feature type="transmembrane region" description="Helical" evidence="8">
    <location>
        <begin position="58"/>
        <end position="83"/>
    </location>
</feature>
<evidence type="ECO:0000256" key="6">
    <source>
        <dbReference type="ARBA" id="ARBA00022989"/>
    </source>
</evidence>
<proteinExistence type="inferred from homology"/>
<keyword evidence="10" id="KW-1185">Reference proteome</keyword>
<evidence type="ECO:0000256" key="8">
    <source>
        <dbReference type="SAM" id="Phobius"/>
    </source>
</evidence>
<feature type="transmembrane region" description="Helical" evidence="8">
    <location>
        <begin position="7"/>
        <end position="24"/>
    </location>
</feature>
<feature type="transmembrane region" description="Helical" evidence="8">
    <location>
        <begin position="298"/>
        <end position="319"/>
    </location>
</feature>
<dbReference type="AlphaFoldDB" id="A0A0E9LTL2"/>
<feature type="transmembrane region" description="Helical" evidence="8">
    <location>
        <begin position="30"/>
        <end position="46"/>
    </location>
</feature>
<comment type="subcellular location">
    <subcellularLocation>
        <location evidence="1">Cell membrane</location>
        <topology evidence="1">Multi-pass membrane protein</topology>
    </subcellularLocation>
</comment>
<feature type="transmembrane region" description="Helical" evidence="8">
    <location>
        <begin position="227"/>
        <end position="254"/>
    </location>
</feature>
<keyword evidence="5 8" id="KW-0812">Transmembrane</keyword>
<comment type="caution">
    <text evidence="9">The sequence shown here is derived from an EMBL/GenBank/DDBJ whole genome shotgun (WGS) entry which is preliminary data.</text>
</comment>
<evidence type="ECO:0000256" key="7">
    <source>
        <dbReference type="ARBA" id="ARBA00023136"/>
    </source>
</evidence>
<feature type="transmembrane region" description="Helical" evidence="8">
    <location>
        <begin position="146"/>
        <end position="165"/>
    </location>
</feature>
<accession>A0A0E9LTL2</accession>
<reference evidence="9 10" key="1">
    <citation type="journal article" date="2015" name="Microbes Environ.">
        <title>Distribution and evolution of nitrogen fixation genes in the phylum bacteroidetes.</title>
        <authorList>
            <person name="Inoue J."/>
            <person name="Oshima K."/>
            <person name="Suda W."/>
            <person name="Sakamoto M."/>
            <person name="Iino T."/>
            <person name="Noda S."/>
            <person name="Hongoh Y."/>
            <person name="Hattori M."/>
            <person name="Ohkuma M."/>
        </authorList>
    </citation>
    <scope>NUCLEOTIDE SEQUENCE [LARGE SCALE GENOMIC DNA]</scope>
    <source>
        <strain evidence="9">JCM 15548</strain>
    </source>
</reference>
<dbReference type="RefSeq" id="WP_062122384.1">
    <property type="nucleotide sequence ID" value="NZ_BAZW01000003.1"/>
</dbReference>
<sequence>MHLSFKNLFFTIASVFGIFAILILAKPVLIPLAFAFLVAFILFPVCQKFEAWGANKIFAAFLSMLSLFLIIAGGLFLFSTQIIDLSENLTEFKEKILEIFTDLTLFINQNFSFVPELERGELLEKIKSGLSNSVGTLVGQTFSGTAAFFTGLITSIVFTFLILIYRDGLVNALVQFFPENHQDKAHKMFKSVQQVGQQYLFGMFIIVLVLGFTNSIGLLIIGIDNPFLFGFLAAILAIIPYAGTLIGAAIPVLYAFMSYDSLWMPISIALFFWVVQFFESNLLTPKIVGGNLKVNAFTSILSIIVGASVWGVAGMILFLPFSAMLKVVCQEYIELKPLALLIGEKNYTDSEKDDKPGLLKKWGEKIKGWF</sequence>
<dbReference type="EMBL" id="BAZW01000003">
    <property type="protein sequence ID" value="GAO28599.1"/>
    <property type="molecule type" value="Genomic_DNA"/>
</dbReference>
<evidence type="ECO:0000256" key="1">
    <source>
        <dbReference type="ARBA" id="ARBA00004651"/>
    </source>
</evidence>
<name>A0A0E9LTL2_9BACT</name>
<dbReference type="Proteomes" id="UP000032900">
    <property type="component" value="Unassembled WGS sequence"/>
</dbReference>
<evidence type="ECO:0000313" key="10">
    <source>
        <dbReference type="Proteomes" id="UP000032900"/>
    </source>
</evidence>
<evidence type="ECO:0000256" key="3">
    <source>
        <dbReference type="ARBA" id="ARBA00022448"/>
    </source>
</evidence>
<keyword evidence="6 8" id="KW-1133">Transmembrane helix</keyword>
<dbReference type="PANTHER" id="PTHR21716">
    <property type="entry name" value="TRANSMEMBRANE PROTEIN"/>
    <property type="match status" value="1"/>
</dbReference>
<evidence type="ECO:0000256" key="5">
    <source>
        <dbReference type="ARBA" id="ARBA00022692"/>
    </source>
</evidence>
<evidence type="ECO:0000256" key="4">
    <source>
        <dbReference type="ARBA" id="ARBA00022475"/>
    </source>
</evidence>
<comment type="similarity">
    <text evidence="2">Belongs to the autoinducer-2 exporter (AI-2E) (TC 2.A.86) family.</text>
</comment>